<dbReference type="GeneID" id="103048576"/>
<dbReference type="SMART" id="SM00152">
    <property type="entry name" value="THY"/>
    <property type="match status" value="1"/>
</dbReference>
<organism evidence="6 7">
    <name type="scientific">Python bivittatus</name>
    <name type="common">Burmese python</name>
    <name type="synonym">Python molurus bivittatus</name>
    <dbReference type="NCBI Taxonomy" id="176946"/>
    <lineage>
        <taxon>Eukaryota</taxon>
        <taxon>Metazoa</taxon>
        <taxon>Chordata</taxon>
        <taxon>Craniata</taxon>
        <taxon>Vertebrata</taxon>
        <taxon>Euteleostomi</taxon>
        <taxon>Lepidosauria</taxon>
        <taxon>Squamata</taxon>
        <taxon>Bifurcata</taxon>
        <taxon>Unidentata</taxon>
        <taxon>Episquamata</taxon>
        <taxon>Toxicofera</taxon>
        <taxon>Serpentes</taxon>
        <taxon>Henophidia</taxon>
        <taxon>Pythonidae</taxon>
        <taxon>Python</taxon>
    </lineage>
</organism>
<accession>A0A9F5MWE4</accession>
<evidence type="ECO:0000256" key="5">
    <source>
        <dbReference type="SAM" id="SignalP"/>
    </source>
</evidence>
<dbReference type="PANTHER" id="PTHR12021">
    <property type="entry name" value="THYMOSIN BETA"/>
    <property type="match status" value="1"/>
</dbReference>
<dbReference type="GO" id="GO:0007015">
    <property type="term" value="P:actin filament organization"/>
    <property type="evidence" value="ECO:0007669"/>
    <property type="project" value="InterPro"/>
</dbReference>
<dbReference type="RefSeq" id="XP_025019298.1">
    <property type="nucleotide sequence ID" value="XM_025163530.1"/>
</dbReference>
<dbReference type="CTD" id="114881"/>
<comment type="subcellular location">
    <subcellularLocation>
        <location evidence="1">Cytoplasm</location>
        <location evidence="1">Cytoskeleton</location>
    </subcellularLocation>
</comment>
<dbReference type="AlphaFoldDB" id="A0A9F5MWE4"/>
<dbReference type="GO" id="GO:0005737">
    <property type="term" value="C:cytoplasm"/>
    <property type="evidence" value="ECO:0007669"/>
    <property type="project" value="TreeGrafter"/>
</dbReference>
<gene>
    <name evidence="7" type="primary">OSBPL7</name>
</gene>
<dbReference type="Proteomes" id="UP000695026">
    <property type="component" value="Unplaced"/>
</dbReference>
<evidence type="ECO:0000313" key="7">
    <source>
        <dbReference type="RefSeq" id="XP_025019298.1"/>
    </source>
</evidence>
<keyword evidence="4" id="KW-0206">Cytoskeleton</keyword>
<dbReference type="PANTHER" id="PTHR12021:SF11">
    <property type="entry name" value="THYMOSIN BETA-15A-RELATED"/>
    <property type="match status" value="1"/>
</dbReference>
<dbReference type="GO" id="GO:0005856">
    <property type="term" value="C:cytoskeleton"/>
    <property type="evidence" value="ECO:0007669"/>
    <property type="project" value="UniProtKB-SubCell"/>
</dbReference>
<evidence type="ECO:0000256" key="3">
    <source>
        <dbReference type="ARBA" id="ARBA00022490"/>
    </source>
</evidence>
<dbReference type="InterPro" id="IPR038386">
    <property type="entry name" value="Beta-thymosin_sf"/>
</dbReference>
<evidence type="ECO:0000313" key="6">
    <source>
        <dbReference type="Proteomes" id="UP000695026"/>
    </source>
</evidence>
<feature type="signal peptide" evidence="5">
    <location>
        <begin position="1"/>
        <end position="26"/>
    </location>
</feature>
<name>A0A9F5MWE4_PYTBI</name>
<evidence type="ECO:0000256" key="1">
    <source>
        <dbReference type="ARBA" id="ARBA00004245"/>
    </source>
</evidence>
<evidence type="ECO:0000256" key="4">
    <source>
        <dbReference type="ARBA" id="ARBA00023212"/>
    </source>
</evidence>
<keyword evidence="3" id="KW-0963">Cytoplasm</keyword>
<reference evidence="7" key="1">
    <citation type="submission" date="2025-08" db="UniProtKB">
        <authorList>
            <consortium name="RefSeq"/>
        </authorList>
    </citation>
    <scope>IDENTIFICATION</scope>
    <source>
        <tissue evidence="7">Liver</tissue>
    </source>
</reference>
<proteinExistence type="inferred from homology"/>
<keyword evidence="6" id="KW-1185">Reference proteome</keyword>
<comment type="similarity">
    <text evidence="2">Belongs to the thymosin beta family.</text>
</comment>
<feature type="chain" id="PRO_5039892615" evidence="5">
    <location>
        <begin position="27"/>
        <end position="106"/>
    </location>
</feature>
<dbReference type="GO" id="GO:0003785">
    <property type="term" value="F:actin monomer binding"/>
    <property type="evidence" value="ECO:0007669"/>
    <property type="project" value="InterPro"/>
</dbReference>
<dbReference type="GO" id="GO:0030334">
    <property type="term" value="P:regulation of cell migration"/>
    <property type="evidence" value="ECO:0007669"/>
    <property type="project" value="TreeGrafter"/>
</dbReference>
<sequence>MAMGMASTLLQLVLLCRLLTILNVFAASILSPSPQILPSILLPHSVLMSSGSISLSYCVAKLCDKTNLSEGEKFDKKKLMKINTEEKNTLLSKETAEQEKGCVKSS</sequence>
<keyword evidence="5" id="KW-0732">Signal</keyword>
<dbReference type="Gene3D" id="1.20.5.520">
    <property type="entry name" value="Single helix bin"/>
    <property type="match status" value="1"/>
</dbReference>
<dbReference type="Pfam" id="PF01290">
    <property type="entry name" value="Thymosin"/>
    <property type="match status" value="1"/>
</dbReference>
<dbReference type="InterPro" id="IPR001152">
    <property type="entry name" value="Beta-thymosin"/>
</dbReference>
<protein>
    <submittedName>
        <fullName evidence="7">Oxysterol-binding protein-related protein 7 isoform X6</fullName>
    </submittedName>
</protein>
<evidence type="ECO:0000256" key="2">
    <source>
        <dbReference type="ARBA" id="ARBA00009511"/>
    </source>
</evidence>